<organism evidence="15 16">
    <name type="scientific">Candidula unifasciata</name>
    <dbReference type="NCBI Taxonomy" id="100452"/>
    <lineage>
        <taxon>Eukaryota</taxon>
        <taxon>Metazoa</taxon>
        <taxon>Spiralia</taxon>
        <taxon>Lophotrochozoa</taxon>
        <taxon>Mollusca</taxon>
        <taxon>Gastropoda</taxon>
        <taxon>Heterobranchia</taxon>
        <taxon>Euthyneura</taxon>
        <taxon>Panpulmonata</taxon>
        <taxon>Eupulmonata</taxon>
        <taxon>Stylommatophora</taxon>
        <taxon>Helicina</taxon>
        <taxon>Helicoidea</taxon>
        <taxon>Geomitridae</taxon>
        <taxon>Candidula</taxon>
    </lineage>
</organism>
<feature type="coiled-coil region" evidence="12">
    <location>
        <begin position="112"/>
        <end position="146"/>
    </location>
</feature>
<keyword evidence="5" id="KW-0479">Metal-binding</keyword>
<dbReference type="GO" id="GO:0060271">
    <property type="term" value="P:cilium assembly"/>
    <property type="evidence" value="ECO:0007669"/>
    <property type="project" value="TreeGrafter"/>
</dbReference>
<accession>A0A8S3ZCM8</accession>
<keyword evidence="6 11" id="KW-0863">Zinc-finger</keyword>
<feature type="compositionally biased region" description="Acidic residues" evidence="13">
    <location>
        <begin position="826"/>
        <end position="840"/>
    </location>
</feature>
<dbReference type="GO" id="GO:0005737">
    <property type="term" value="C:cytoplasm"/>
    <property type="evidence" value="ECO:0007669"/>
    <property type="project" value="TreeGrafter"/>
</dbReference>
<evidence type="ECO:0000256" key="7">
    <source>
        <dbReference type="ARBA" id="ARBA00022833"/>
    </source>
</evidence>
<keyword evidence="16" id="KW-1185">Reference proteome</keyword>
<dbReference type="GO" id="GO:0005814">
    <property type="term" value="C:centriole"/>
    <property type="evidence" value="ECO:0007669"/>
    <property type="project" value="UniProtKB-SubCell"/>
</dbReference>
<feature type="compositionally biased region" description="Polar residues" evidence="13">
    <location>
        <begin position="775"/>
        <end position="784"/>
    </location>
</feature>
<dbReference type="InterPro" id="IPR013087">
    <property type="entry name" value="Znf_C2H2_type"/>
</dbReference>
<dbReference type="Pfam" id="PF25977">
    <property type="entry name" value="DZIP1"/>
    <property type="match status" value="1"/>
</dbReference>
<feature type="region of interest" description="Disordered" evidence="13">
    <location>
        <begin position="459"/>
        <end position="490"/>
    </location>
</feature>
<sequence length="847" mass="95228">MATQFMPPSSYMTVPPVMGYNGYPNGKTGGFSFRKRVERVDWRKISMVDIENISRTLDFTTLQENIMNITFCNLEAELDIRTVDPNFVKLFKLAQLTIEYLLHSQEFLATLCTSLEEKAKQSDQEVEKLKQDVEAVQKELAEVKKESHKRKKMLIAQQQLLHVGNESYNKCPFCAKAFINNSYLQSHIIRRHSAISGNKDISSPISPDLGVGSESGRNNIEAEILHLKERLLKYEAEHHEDKQTVTSNSIRKSTKLQVTQVNQNSSVPMDNLEEGEKIGMSAALMKELRELNAKYQASQKALQELEARTGGKRSYLGDLEDEVENEKELLKEQRSEVAAFKEQLQQQLDLMKNHMETKLTKQERKWQKRMQHMTQEHASEIKKLNNALETTSRSQEEYQNPKLSKQQQEVQEILRLSREREKELEIQEKLIEKEIIRASKTKKTSKAARVESTQVTALHGAPGLSSTPGVKQGQMYPSDDEGSPGFGTGTSSLRTFHSDTGRSTLGQTGTQSLHTMQFLEELRKNPTLAVMREQLAEMLQEQVEKKGIPPGQTGITDEVLKSKLAILSTQRQMHVQKYPDFNERREHFNKTSTEEARKQLKVQSTSTLSQPPHGEARRRLELSQTLRHDPGLPTGFRAGPPHPQQHLSSQRATPQSPGRHGISPHAKPQPQPRTPQHARLHQSTGSTPEWASSKFDSDEDSLEEEGHDFAAGGKISGPPGTRLIQSGPARGPTPSPRSQGPKARLIQSKPLNTNTNNDIDNLNLDRDNRKPFSASLPSGKTGSFSDKIDMIEKQMENRNTKDRPFGGVNVGVVTGAIKQKGKEGNSDLDNDWDDVTESDEPAPAVAK</sequence>
<evidence type="ECO:0000313" key="15">
    <source>
        <dbReference type="EMBL" id="CAG5125665.1"/>
    </source>
</evidence>
<name>A0A8S3ZCM8_9EUPU</name>
<evidence type="ECO:0000256" key="4">
    <source>
        <dbReference type="ARBA" id="ARBA00022490"/>
    </source>
</evidence>
<evidence type="ECO:0000256" key="10">
    <source>
        <dbReference type="ARBA" id="ARBA00023273"/>
    </source>
</evidence>
<evidence type="ECO:0000256" key="13">
    <source>
        <dbReference type="SAM" id="MobiDB-lite"/>
    </source>
</evidence>
<dbReference type="EMBL" id="CAJHNH020002124">
    <property type="protein sequence ID" value="CAG5125665.1"/>
    <property type="molecule type" value="Genomic_DNA"/>
</dbReference>
<dbReference type="PROSITE" id="PS50157">
    <property type="entry name" value="ZINC_FINGER_C2H2_2"/>
    <property type="match status" value="1"/>
</dbReference>
<dbReference type="Pfam" id="PF13815">
    <property type="entry name" value="Dzip-like_N"/>
    <property type="match status" value="1"/>
</dbReference>
<evidence type="ECO:0000256" key="3">
    <source>
        <dbReference type="ARBA" id="ARBA00009131"/>
    </source>
</evidence>
<evidence type="ECO:0000256" key="6">
    <source>
        <dbReference type="ARBA" id="ARBA00022771"/>
    </source>
</evidence>
<comment type="subcellular location">
    <subcellularLocation>
        <location evidence="2">Cytoplasm</location>
        <location evidence="2">Cytoskeleton</location>
        <location evidence="2">Cilium basal body</location>
    </subcellularLocation>
    <subcellularLocation>
        <location evidence="1">Cytoplasm</location>
        <location evidence="1">Cytoskeleton</location>
        <location evidence="1">Microtubule organizing center</location>
        <location evidence="1">Centrosome</location>
        <location evidence="1">Centriole</location>
    </subcellularLocation>
</comment>
<dbReference type="OrthoDB" id="515971at2759"/>
<feature type="compositionally biased region" description="Acidic residues" evidence="13">
    <location>
        <begin position="697"/>
        <end position="706"/>
    </location>
</feature>
<feature type="region of interest" description="Disordered" evidence="13">
    <location>
        <begin position="590"/>
        <end position="786"/>
    </location>
</feature>
<reference evidence="15" key="1">
    <citation type="submission" date="2021-04" db="EMBL/GenBank/DDBJ databases">
        <authorList>
            <consortium name="Molecular Ecology Group"/>
        </authorList>
    </citation>
    <scope>NUCLEOTIDE SEQUENCE</scope>
</reference>
<dbReference type="InterPro" id="IPR058883">
    <property type="entry name" value="DZIP1_dom"/>
</dbReference>
<dbReference type="PANTHER" id="PTHR21502:SF3">
    <property type="entry name" value="CILIUM ASSEMBLY PROTEIN DZIP1L"/>
    <property type="match status" value="1"/>
</dbReference>
<dbReference type="InterPro" id="IPR032714">
    <property type="entry name" value="DZIP1_N"/>
</dbReference>
<dbReference type="InterPro" id="IPR051241">
    <property type="entry name" value="DZIP_RILPL"/>
</dbReference>
<dbReference type="PROSITE" id="PS00028">
    <property type="entry name" value="ZINC_FINGER_C2H2_1"/>
    <property type="match status" value="1"/>
</dbReference>
<keyword evidence="4" id="KW-0963">Cytoplasm</keyword>
<evidence type="ECO:0000256" key="11">
    <source>
        <dbReference type="PROSITE-ProRule" id="PRU00042"/>
    </source>
</evidence>
<keyword evidence="10" id="KW-0966">Cell projection</keyword>
<evidence type="ECO:0000256" key="9">
    <source>
        <dbReference type="ARBA" id="ARBA00023212"/>
    </source>
</evidence>
<evidence type="ECO:0000256" key="5">
    <source>
        <dbReference type="ARBA" id="ARBA00022723"/>
    </source>
</evidence>
<comment type="similarity">
    <text evidence="3">Belongs to the DZIP C2H2-type zinc-finger protein family.</text>
</comment>
<evidence type="ECO:0000259" key="14">
    <source>
        <dbReference type="PROSITE" id="PS50157"/>
    </source>
</evidence>
<evidence type="ECO:0000313" key="16">
    <source>
        <dbReference type="Proteomes" id="UP000678393"/>
    </source>
</evidence>
<feature type="domain" description="C2H2-type" evidence="14">
    <location>
        <begin position="169"/>
        <end position="193"/>
    </location>
</feature>
<evidence type="ECO:0000256" key="2">
    <source>
        <dbReference type="ARBA" id="ARBA00004120"/>
    </source>
</evidence>
<protein>
    <recommendedName>
        <fullName evidence="14">C2H2-type domain-containing protein</fullName>
    </recommendedName>
</protein>
<feature type="coiled-coil region" evidence="12">
    <location>
        <begin position="281"/>
        <end position="361"/>
    </location>
</feature>
<dbReference type="AlphaFoldDB" id="A0A8S3ZCM8"/>
<keyword evidence="8 12" id="KW-0175">Coiled coil</keyword>
<proteinExistence type="inferred from homology"/>
<feature type="compositionally biased region" description="Polar residues" evidence="13">
    <location>
        <begin position="645"/>
        <end position="656"/>
    </location>
</feature>
<keyword evidence="9" id="KW-0206">Cytoskeleton</keyword>
<feature type="compositionally biased region" description="Polar residues" evidence="13">
    <location>
        <begin position="601"/>
        <end position="610"/>
    </location>
</feature>
<evidence type="ECO:0000256" key="1">
    <source>
        <dbReference type="ARBA" id="ARBA00004114"/>
    </source>
</evidence>
<dbReference type="GO" id="GO:0008270">
    <property type="term" value="F:zinc ion binding"/>
    <property type="evidence" value="ECO:0007669"/>
    <property type="project" value="UniProtKB-KW"/>
</dbReference>
<comment type="caution">
    <text evidence="15">The sequence shown here is derived from an EMBL/GenBank/DDBJ whole genome shotgun (WGS) entry which is preliminary data.</text>
</comment>
<dbReference type="Proteomes" id="UP000678393">
    <property type="component" value="Unassembled WGS sequence"/>
</dbReference>
<feature type="region of interest" description="Disordered" evidence="13">
    <location>
        <begin position="816"/>
        <end position="847"/>
    </location>
</feature>
<evidence type="ECO:0000256" key="12">
    <source>
        <dbReference type="SAM" id="Coils"/>
    </source>
</evidence>
<evidence type="ECO:0000256" key="8">
    <source>
        <dbReference type="ARBA" id="ARBA00023054"/>
    </source>
</evidence>
<feature type="compositionally biased region" description="Basic and acidic residues" evidence="13">
    <location>
        <begin position="614"/>
        <end position="630"/>
    </location>
</feature>
<gene>
    <name evidence="15" type="ORF">CUNI_LOCUS11223</name>
</gene>
<keyword evidence="7" id="KW-0862">Zinc</keyword>
<feature type="compositionally biased region" description="Low complexity" evidence="13">
    <location>
        <begin position="751"/>
        <end position="762"/>
    </location>
</feature>
<dbReference type="PANTHER" id="PTHR21502">
    <property type="entry name" value="ZINC FINGER PROTEIN DZIP1"/>
    <property type="match status" value="1"/>
</dbReference>
<feature type="compositionally biased region" description="Polar residues" evidence="13">
    <location>
        <begin position="681"/>
        <end position="690"/>
    </location>
</feature>
<dbReference type="GO" id="GO:0036064">
    <property type="term" value="C:ciliary basal body"/>
    <property type="evidence" value="ECO:0007669"/>
    <property type="project" value="TreeGrafter"/>
</dbReference>